<dbReference type="SUPFAM" id="SSF53098">
    <property type="entry name" value="Ribonuclease H-like"/>
    <property type="match status" value="1"/>
</dbReference>
<evidence type="ECO:0000256" key="1">
    <source>
        <dbReference type="SAM" id="MobiDB-lite"/>
    </source>
</evidence>
<reference evidence="2 3" key="1">
    <citation type="submission" date="2019-03" db="EMBL/GenBank/DDBJ databases">
        <title>Single cell metagenomics reveals metabolic interactions within the superorganism composed of flagellate Streblomastix strix and complex community of Bacteroidetes bacteria on its surface.</title>
        <authorList>
            <person name="Treitli S.C."/>
            <person name="Kolisko M."/>
            <person name="Husnik F."/>
            <person name="Keeling P."/>
            <person name="Hampl V."/>
        </authorList>
    </citation>
    <scope>NUCLEOTIDE SEQUENCE [LARGE SCALE GENOMIC DNA]</scope>
    <source>
        <strain evidence="2">ST1C</strain>
    </source>
</reference>
<dbReference type="AlphaFoldDB" id="A0A5J4WZD8"/>
<feature type="region of interest" description="Disordered" evidence="1">
    <location>
        <begin position="1"/>
        <end position="20"/>
    </location>
</feature>
<dbReference type="InterPro" id="IPR012337">
    <property type="entry name" value="RNaseH-like_sf"/>
</dbReference>
<organism evidence="2 3">
    <name type="scientific">Streblomastix strix</name>
    <dbReference type="NCBI Taxonomy" id="222440"/>
    <lineage>
        <taxon>Eukaryota</taxon>
        <taxon>Metamonada</taxon>
        <taxon>Preaxostyla</taxon>
        <taxon>Oxymonadida</taxon>
        <taxon>Streblomastigidae</taxon>
        <taxon>Streblomastix</taxon>
    </lineage>
</organism>
<accession>A0A5J4WZD8</accession>
<name>A0A5J4WZD8_9EUKA</name>
<dbReference type="PANTHER" id="PTHR46880">
    <property type="entry name" value="RAS-ASSOCIATING DOMAIN-CONTAINING PROTEIN"/>
    <property type="match status" value="1"/>
</dbReference>
<dbReference type="EMBL" id="SNRW01000553">
    <property type="protein sequence ID" value="KAA6400488.1"/>
    <property type="molecule type" value="Genomic_DNA"/>
</dbReference>
<dbReference type="PANTHER" id="PTHR46880:SF5">
    <property type="entry name" value="DUF4371 DOMAIN-CONTAINING PROTEIN"/>
    <property type="match status" value="1"/>
</dbReference>
<evidence type="ECO:0000313" key="3">
    <source>
        <dbReference type="Proteomes" id="UP000324800"/>
    </source>
</evidence>
<dbReference type="Proteomes" id="UP000324800">
    <property type="component" value="Unassembled WGS sequence"/>
</dbReference>
<proteinExistence type="predicted"/>
<sequence>MNDDSEQNSDEASGDDVAETIDIETKRKYPQWIKDKKNLDSQHQQLFIIGDSGGIRCKICNNKRNEAVKGMQPFVLKDAFPKQLSDITRHLGSKTHLRCLGTKTMKPLGLNEIEVESAAKQLIKIIYCHAKQQVANKKIPSLHAMIISLGGHELLQKFGHVSNTSISAFLQIISNIITRSVIQRIKRSIFWGAMVDESTDVSNMSQFITYVRFIENGEIITLFLDIRPLGSGGQTALNLHQTFVGMAQNYELNLTFLAGMYVDRAASMVGIKTGSVTRIKIDFPEVEPTHCVAHRFNLASEDSINDEDVIELKYAENTCLKLWHFFSHLQRMQHYQLKPALENKLNKQS</sequence>
<comment type="caution">
    <text evidence="2">The sequence shown here is derived from an EMBL/GenBank/DDBJ whole genome shotgun (WGS) entry which is preliminary data.</text>
</comment>
<evidence type="ECO:0000313" key="2">
    <source>
        <dbReference type="EMBL" id="KAA6400488.1"/>
    </source>
</evidence>
<protein>
    <submittedName>
        <fullName evidence="2">Uncharacterized protein</fullName>
    </submittedName>
</protein>
<gene>
    <name evidence="2" type="ORF">EZS28_003983</name>
</gene>
<dbReference type="OrthoDB" id="1101576at2759"/>